<dbReference type="InterPro" id="IPR011065">
    <property type="entry name" value="Kunitz_inhibitor_STI-like_sf"/>
</dbReference>
<reference evidence="3" key="1">
    <citation type="submission" date="2023-03" db="EMBL/GenBank/DDBJ databases">
        <authorList>
            <person name="Julca I."/>
        </authorList>
    </citation>
    <scope>NUCLEOTIDE SEQUENCE</scope>
</reference>
<name>A0AAV1E0D9_OLDCO</name>
<feature type="signal peptide" evidence="2">
    <location>
        <begin position="1"/>
        <end position="23"/>
    </location>
</feature>
<gene>
    <name evidence="3" type="ORF">OLC1_LOCUS20389</name>
</gene>
<protein>
    <submittedName>
        <fullName evidence="3">OLC1v1013944C1</fullName>
    </submittedName>
</protein>
<dbReference type="EMBL" id="OX459124">
    <property type="protein sequence ID" value="CAI9113359.1"/>
    <property type="molecule type" value="Genomic_DNA"/>
</dbReference>
<evidence type="ECO:0000313" key="4">
    <source>
        <dbReference type="Proteomes" id="UP001161247"/>
    </source>
</evidence>
<keyword evidence="4" id="KW-1185">Reference proteome</keyword>
<dbReference type="AlphaFoldDB" id="A0AAV1E0D9"/>
<dbReference type="Gene3D" id="2.80.10.50">
    <property type="match status" value="1"/>
</dbReference>
<proteinExistence type="inferred from homology"/>
<dbReference type="SUPFAM" id="SSF50386">
    <property type="entry name" value="STI-like"/>
    <property type="match status" value="1"/>
</dbReference>
<accession>A0AAV1E0D9</accession>
<evidence type="ECO:0000256" key="2">
    <source>
        <dbReference type="SAM" id="SignalP"/>
    </source>
</evidence>
<sequence>MKSAFFLLFLVALFVSNSPFSFAAEAPNPVLDAKGKMVRSGARYYICSVYPSTGGLTLESLDNKPCPLDIVQEDQVPGLPVSFYPINLKKGVVRVSTDLNVEFPTACKTKCPNSNWWTFDVCPATKNYFLSTGGQLGNPGPNTIRNWFKIEPYGPGLYKFLYCPTFSKVACKYVGIVAQNGKRRLALSDVPMKFVLKQA</sequence>
<evidence type="ECO:0000256" key="1">
    <source>
        <dbReference type="ARBA" id="ARBA00005440"/>
    </source>
</evidence>
<dbReference type="Proteomes" id="UP001161247">
    <property type="component" value="Chromosome 7"/>
</dbReference>
<feature type="chain" id="PRO_5043942597" evidence="2">
    <location>
        <begin position="24"/>
        <end position="199"/>
    </location>
</feature>
<dbReference type="GO" id="GO:0004866">
    <property type="term" value="F:endopeptidase inhibitor activity"/>
    <property type="evidence" value="ECO:0007669"/>
    <property type="project" value="InterPro"/>
</dbReference>
<comment type="similarity">
    <text evidence="1">Belongs to the protease inhibitor I3 (leguminous Kunitz-type inhibitor) family.</text>
</comment>
<keyword evidence="2" id="KW-0732">Signal</keyword>
<dbReference type="PANTHER" id="PTHR33107:SF5">
    <property type="entry name" value="KUNITZ TRYPSIN INHIBITOR 5"/>
    <property type="match status" value="1"/>
</dbReference>
<dbReference type="PANTHER" id="PTHR33107">
    <property type="entry name" value="KUNITZ TRYPSIN INHIBITOR 2"/>
    <property type="match status" value="1"/>
</dbReference>
<dbReference type="InterPro" id="IPR002160">
    <property type="entry name" value="Prot_inh_Kunz-lg"/>
</dbReference>
<dbReference type="Pfam" id="PF00197">
    <property type="entry name" value="Kunitz_legume"/>
    <property type="match status" value="1"/>
</dbReference>
<dbReference type="PRINTS" id="PR00291">
    <property type="entry name" value="KUNITZINHBTR"/>
</dbReference>
<evidence type="ECO:0000313" key="3">
    <source>
        <dbReference type="EMBL" id="CAI9113359.1"/>
    </source>
</evidence>
<dbReference type="SMART" id="SM00452">
    <property type="entry name" value="STI"/>
    <property type="match status" value="1"/>
</dbReference>
<organism evidence="3 4">
    <name type="scientific">Oldenlandia corymbosa var. corymbosa</name>
    <dbReference type="NCBI Taxonomy" id="529605"/>
    <lineage>
        <taxon>Eukaryota</taxon>
        <taxon>Viridiplantae</taxon>
        <taxon>Streptophyta</taxon>
        <taxon>Embryophyta</taxon>
        <taxon>Tracheophyta</taxon>
        <taxon>Spermatophyta</taxon>
        <taxon>Magnoliopsida</taxon>
        <taxon>eudicotyledons</taxon>
        <taxon>Gunneridae</taxon>
        <taxon>Pentapetalae</taxon>
        <taxon>asterids</taxon>
        <taxon>lamiids</taxon>
        <taxon>Gentianales</taxon>
        <taxon>Rubiaceae</taxon>
        <taxon>Rubioideae</taxon>
        <taxon>Spermacoceae</taxon>
        <taxon>Hedyotis-Oldenlandia complex</taxon>
        <taxon>Oldenlandia</taxon>
    </lineage>
</organism>